<dbReference type="EMBL" id="OQ709222">
    <property type="protein sequence ID" value="WGH21961.1"/>
    <property type="molecule type" value="Genomic_DNA"/>
</dbReference>
<gene>
    <name evidence="2" type="primary">80</name>
    <name evidence="2" type="ORF">SEA_TROGGLEHUMPER_80</name>
</gene>
<protein>
    <recommendedName>
        <fullName evidence="1">DUF6378 domain-containing protein</fullName>
    </recommendedName>
</protein>
<sequence>MTFPTPDDLVQYYVDPQRFFDAAIRDDEPLNLQEGLEDPFRGAPTVHVSQWYLLDTVAGDHVLGEITMVIDRDSTLEIHARTQSDSLFEIKYTVAAKKQIRIGCRMFRDLEEGTATPSFPSTALVAIPSKPVAMARVISEKEQLLLDAIEAVTGPRQDSYGDPEDSLGAIAGFWTAYLVSKGHRDVQLDAVDAGMMMLLLKFAREANKRERDNRLDIAGYIGIVSQIVSHG</sequence>
<dbReference type="Pfam" id="PF19905">
    <property type="entry name" value="DUF6378"/>
    <property type="match status" value="1"/>
</dbReference>
<feature type="domain" description="DUF6378" evidence="1">
    <location>
        <begin position="144"/>
        <end position="227"/>
    </location>
</feature>
<reference evidence="2" key="1">
    <citation type="submission" date="2023-03" db="EMBL/GenBank/DDBJ databases">
        <authorList>
            <person name="Aguilar E."/>
            <person name="Antigua R."/>
            <person name="Antonino C."/>
            <person name="Bisram R."/>
            <person name="Chen J."/>
            <person name="Davilmar B."/>
            <person name="Del R.K."/>
            <person name="Germosen J."/>
            <person name="Hernandez J."/>
            <person name="Kelloggs L."/>
            <person name="Lema C."/>
            <person name="Li J."/>
            <person name="Melendez A."/>
            <person name="Mohammed I."/>
            <person name="Ryan A."/>
            <person name="Singh S."/>
            <person name="Tariq H."/>
            <person name="Golebiewska U.P."/>
            <person name="Russell D.A."/>
            <person name="Jacobs-Sera D."/>
            <person name="Hatfull G.F."/>
        </authorList>
    </citation>
    <scope>NUCLEOTIDE SEQUENCE</scope>
</reference>
<keyword evidence="3" id="KW-1185">Reference proteome</keyword>
<dbReference type="Proteomes" id="UP001242841">
    <property type="component" value="Segment"/>
</dbReference>
<accession>A0AAF0GIJ0</accession>
<dbReference type="InterPro" id="IPR045958">
    <property type="entry name" value="DUF6378"/>
</dbReference>
<organism evidence="2 3">
    <name type="scientific">Rhodococcus phage Trogglehumper</name>
    <dbReference type="NCBI Taxonomy" id="3038381"/>
    <lineage>
        <taxon>Viruses</taxon>
        <taxon>Duplodnaviria</taxon>
        <taxon>Heunggongvirae</taxon>
        <taxon>Uroviricota</taxon>
        <taxon>Caudoviricetes</taxon>
        <taxon>Caudoviricetes incertae sedis</taxon>
        <taxon>Trogglehumpervirus</taxon>
        <taxon>Trogglehumpervirus trogglehumper</taxon>
    </lineage>
</organism>
<evidence type="ECO:0000313" key="3">
    <source>
        <dbReference type="Proteomes" id="UP001242841"/>
    </source>
</evidence>
<evidence type="ECO:0000313" key="2">
    <source>
        <dbReference type="EMBL" id="WGH21961.1"/>
    </source>
</evidence>
<evidence type="ECO:0000259" key="1">
    <source>
        <dbReference type="Pfam" id="PF19905"/>
    </source>
</evidence>
<proteinExistence type="predicted"/>
<name>A0AAF0GIJ0_9CAUD</name>